<dbReference type="SUPFAM" id="SSF53474">
    <property type="entry name" value="alpha/beta-Hydrolases"/>
    <property type="match status" value="1"/>
</dbReference>
<evidence type="ECO:0000256" key="3">
    <source>
        <dbReference type="ARBA" id="ARBA00022729"/>
    </source>
</evidence>
<dbReference type="AlphaFoldDB" id="A0A6A6H375"/>
<evidence type="ECO:0000256" key="1">
    <source>
        <dbReference type="ARBA" id="ARBA00011079"/>
    </source>
</evidence>
<evidence type="ECO:0000256" key="2">
    <source>
        <dbReference type="ARBA" id="ARBA00022670"/>
    </source>
</evidence>
<dbReference type="EMBL" id="ML991818">
    <property type="protein sequence ID" value="KAF2232140.1"/>
    <property type="molecule type" value="Genomic_DNA"/>
</dbReference>
<feature type="signal peptide" evidence="6">
    <location>
        <begin position="1"/>
        <end position="20"/>
    </location>
</feature>
<dbReference type="Gene3D" id="3.40.50.1820">
    <property type="entry name" value="alpha/beta hydrolase"/>
    <property type="match status" value="2"/>
</dbReference>
<dbReference type="GO" id="GO:0006508">
    <property type="term" value="P:proteolysis"/>
    <property type="evidence" value="ECO:0007669"/>
    <property type="project" value="UniProtKB-KW"/>
</dbReference>
<proteinExistence type="inferred from homology"/>
<dbReference type="GO" id="GO:0070008">
    <property type="term" value="F:serine-type exopeptidase activity"/>
    <property type="evidence" value="ECO:0007669"/>
    <property type="project" value="InterPro"/>
</dbReference>
<dbReference type="OrthoDB" id="1735038at2759"/>
<dbReference type="FunFam" id="3.40.50.1820:FF:000368">
    <property type="entry name" value="Unplaced genomic scaffold supercont2.8, whole genome shotgun sequence"/>
    <property type="match status" value="1"/>
</dbReference>
<protein>
    <submittedName>
        <fullName evidence="7">Peptidase S28</fullName>
    </submittedName>
</protein>
<dbReference type="InterPro" id="IPR029058">
    <property type="entry name" value="AB_hydrolase_fold"/>
</dbReference>
<accession>A0A6A6H375</accession>
<evidence type="ECO:0000313" key="8">
    <source>
        <dbReference type="Proteomes" id="UP000800092"/>
    </source>
</evidence>
<dbReference type="InterPro" id="IPR008758">
    <property type="entry name" value="Peptidase_S28"/>
</dbReference>
<dbReference type="Pfam" id="PF05577">
    <property type="entry name" value="Peptidase_S28"/>
    <property type="match status" value="1"/>
</dbReference>
<keyword evidence="2" id="KW-0645">Protease</keyword>
<feature type="chain" id="PRO_5025507823" evidence="6">
    <location>
        <begin position="21"/>
        <end position="549"/>
    </location>
</feature>
<keyword evidence="5" id="KW-0325">Glycoprotein</keyword>
<gene>
    <name evidence="7" type="ORF">EV356DRAFT_505531</name>
</gene>
<dbReference type="GO" id="GO:0008239">
    <property type="term" value="F:dipeptidyl-peptidase activity"/>
    <property type="evidence" value="ECO:0007669"/>
    <property type="project" value="TreeGrafter"/>
</dbReference>
<comment type="similarity">
    <text evidence="1">Belongs to the peptidase S28 family.</text>
</comment>
<reference evidence="7" key="1">
    <citation type="journal article" date="2020" name="Stud. Mycol.">
        <title>101 Dothideomycetes genomes: a test case for predicting lifestyles and emergence of pathogens.</title>
        <authorList>
            <person name="Haridas S."/>
            <person name="Albert R."/>
            <person name="Binder M."/>
            <person name="Bloem J."/>
            <person name="Labutti K."/>
            <person name="Salamov A."/>
            <person name="Andreopoulos B."/>
            <person name="Baker S."/>
            <person name="Barry K."/>
            <person name="Bills G."/>
            <person name="Bluhm B."/>
            <person name="Cannon C."/>
            <person name="Castanera R."/>
            <person name="Culley D."/>
            <person name="Daum C."/>
            <person name="Ezra D."/>
            <person name="Gonzalez J."/>
            <person name="Henrissat B."/>
            <person name="Kuo A."/>
            <person name="Liang C."/>
            <person name="Lipzen A."/>
            <person name="Lutzoni F."/>
            <person name="Magnuson J."/>
            <person name="Mondo S."/>
            <person name="Nolan M."/>
            <person name="Ohm R."/>
            <person name="Pangilinan J."/>
            <person name="Park H.-J."/>
            <person name="Ramirez L."/>
            <person name="Alfaro M."/>
            <person name="Sun H."/>
            <person name="Tritt A."/>
            <person name="Yoshinaga Y."/>
            <person name="Zwiers L.-H."/>
            <person name="Turgeon B."/>
            <person name="Goodwin S."/>
            <person name="Spatafora J."/>
            <person name="Crous P."/>
            <person name="Grigoriev I."/>
        </authorList>
    </citation>
    <scope>NUCLEOTIDE SEQUENCE</scope>
    <source>
        <strain evidence="7">Tuck. ex Michener</strain>
    </source>
</reference>
<evidence type="ECO:0000256" key="4">
    <source>
        <dbReference type="ARBA" id="ARBA00022801"/>
    </source>
</evidence>
<organism evidence="7 8">
    <name type="scientific">Viridothelium virens</name>
    <name type="common">Speckled blister lichen</name>
    <name type="synonym">Trypethelium virens</name>
    <dbReference type="NCBI Taxonomy" id="1048519"/>
    <lineage>
        <taxon>Eukaryota</taxon>
        <taxon>Fungi</taxon>
        <taxon>Dikarya</taxon>
        <taxon>Ascomycota</taxon>
        <taxon>Pezizomycotina</taxon>
        <taxon>Dothideomycetes</taxon>
        <taxon>Dothideomycetes incertae sedis</taxon>
        <taxon>Trypetheliales</taxon>
        <taxon>Trypetheliaceae</taxon>
        <taxon>Viridothelium</taxon>
    </lineage>
</organism>
<keyword evidence="4" id="KW-0378">Hydrolase</keyword>
<dbReference type="PANTHER" id="PTHR11010">
    <property type="entry name" value="PROTEASE S28 PRO-X CARBOXYPEPTIDASE-RELATED"/>
    <property type="match status" value="1"/>
</dbReference>
<dbReference type="FunFam" id="3.40.50.1820:FF:000251">
    <property type="entry name" value="Extracelular serine carboxypeptidase, putative"/>
    <property type="match status" value="1"/>
</dbReference>
<evidence type="ECO:0000256" key="5">
    <source>
        <dbReference type="ARBA" id="ARBA00023180"/>
    </source>
</evidence>
<evidence type="ECO:0000256" key="6">
    <source>
        <dbReference type="SAM" id="SignalP"/>
    </source>
</evidence>
<evidence type="ECO:0000313" key="7">
    <source>
        <dbReference type="EMBL" id="KAF2232140.1"/>
    </source>
</evidence>
<keyword evidence="3 6" id="KW-0732">Signal</keyword>
<dbReference type="Proteomes" id="UP000800092">
    <property type="component" value="Unassembled WGS sequence"/>
</dbReference>
<dbReference type="PANTHER" id="PTHR11010:SF117">
    <property type="entry name" value="SERINE PROTEASE 16"/>
    <property type="match status" value="1"/>
</dbReference>
<name>A0A6A6H375_VIRVR</name>
<keyword evidence="8" id="KW-1185">Reference proteome</keyword>
<sequence length="549" mass="60993">MALKIVLGLLSLSVPTLVEGSNWYASTPISQLKAKGQSTEKLSKRDANPETLYPAHNISVPIDHFQNESLYEPHTNGTFNLRYWFDASYYAPGGPVIVLESGEDTGDDRLPYLQKGLLHQLAQATNGIGVVLEHRYYGQSFPTPDLSTKNLRFLTTDQALADTAYFAQNVVFPGLEDQNLTAPNVPYIAYGGSYAGAFVAFLRVLYPDVYFGAIGSSGVVEAIWDYWQYFQPIIDYGPSECISNTQRLINVVDNILIGRNDTRLTNQLKRAFGLQNVTYNDDFANVLSSYVGAWQGRNWDPAVDASESFYEYCGNVSASTLQFNATAKQTRNVQWLLKAGGYGNETDSLTTPMLNLINYININDVQPCAAEGQTQDSCFGTHNATFYAQDDITQSWRSWPYQYCTQWGFLQTGSGFPSTELPLVSRTLTLEYESIICQDAFNITTPPDTDAINKYGGFNISYDRLALIDGEQDPWRPATAHSPAANNRTSTTDEPYIQIAGAVHHWDENGLFPNETTATLPPAPVAAAQSAEVSFVKQWLTEWKAPTRR</sequence>